<dbReference type="RefSeq" id="XP_050507297.1">
    <property type="nucleotide sequence ID" value="XM_050651340.1"/>
</dbReference>
<name>A0ABM5KAT6_DIAVI</name>
<organism evidence="2 3">
    <name type="scientific">Diabrotica virgifera virgifera</name>
    <name type="common">western corn rootworm</name>
    <dbReference type="NCBI Taxonomy" id="50390"/>
    <lineage>
        <taxon>Eukaryota</taxon>
        <taxon>Metazoa</taxon>
        <taxon>Ecdysozoa</taxon>
        <taxon>Arthropoda</taxon>
        <taxon>Hexapoda</taxon>
        <taxon>Insecta</taxon>
        <taxon>Pterygota</taxon>
        <taxon>Neoptera</taxon>
        <taxon>Endopterygota</taxon>
        <taxon>Coleoptera</taxon>
        <taxon>Polyphaga</taxon>
        <taxon>Cucujiformia</taxon>
        <taxon>Chrysomeloidea</taxon>
        <taxon>Chrysomelidae</taxon>
        <taxon>Galerucinae</taxon>
        <taxon>Diabroticina</taxon>
        <taxon>Diabroticites</taxon>
        <taxon>Diabrotica</taxon>
    </lineage>
</organism>
<feature type="coiled-coil region" evidence="1">
    <location>
        <begin position="57"/>
        <end position="84"/>
    </location>
</feature>
<evidence type="ECO:0000313" key="3">
    <source>
        <dbReference type="Proteomes" id="UP001652700"/>
    </source>
</evidence>
<dbReference type="EnsemblMetazoa" id="XM_050651340.1">
    <property type="protein sequence ID" value="XP_050507297.1"/>
    <property type="gene ID" value="LOC126884961"/>
</dbReference>
<keyword evidence="3" id="KW-1185">Reference proteome</keyword>
<proteinExistence type="predicted"/>
<reference evidence="2" key="1">
    <citation type="submission" date="2025-05" db="UniProtKB">
        <authorList>
            <consortium name="EnsemblMetazoa"/>
        </authorList>
    </citation>
    <scope>IDENTIFICATION</scope>
</reference>
<dbReference type="InterPro" id="IPR005312">
    <property type="entry name" value="DUF1759"/>
</dbReference>
<keyword evidence="1" id="KW-0175">Coiled coil</keyword>
<evidence type="ECO:0000256" key="1">
    <source>
        <dbReference type="SAM" id="Coils"/>
    </source>
</evidence>
<dbReference type="PANTHER" id="PTHR47331:SF5">
    <property type="entry name" value="RIBONUCLEASE H"/>
    <property type="match status" value="1"/>
</dbReference>
<protein>
    <recommendedName>
        <fullName evidence="4">Peptidase aspartic putative domain-containing protein</fullName>
    </recommendedName>
</protein>
<evidence type="ECO:0000313" key="2">
    <source>
        <dbReference type="EnsemblMetazoa" id="XP_050507297.1"/>
    </source>
</evidence>
<dbReference type="Gene3D" id="2.40.70.10">
    <property type="entry name" value="Acid Proteases"/>
    <property type="match status" value="1"/>
</dbReference>
<dbReference type="Pfam" id="PF03564">
    <property type="entry name" value="DUF1759"/>
    <property type="match status" value="1"/>
</dbReference>
<dbReference type="InterPro" id="IPR021109">
    <property type="entry name" value="Peptidase_aspartic_dom_sf"/>
</dbReference>
<accession>A0ABM5KAT6</accession>
<dbReference type="CDD" id="cd00303">
    <property type="entry name" value="retropepsin_like"/>
    <property type="match status" value="1"/>
</dbReference>
<dbReference type="GeneID" id="126884961"/>
<dbReference type="Proteomes" id="UP001652700">
    <property type="component" value="Unplaced"/>
</dbReference>
<sequence length="595" mass="67648">MTDENTLKTTKTSLKGQLTRFFNFIKDVESGKANKGQLECRLAVAKDLLSDFNSVMVQLMVLDLDETKNKSKEYEAELEEYEKKFFDCISKADILIKKQTFNQQADTINTSCSSQLQASQDIRLPCIDLPRFSGASENGGAENGSSWLEFYDGFTSLIGNDPNLSNIKKFYYLKSCLTDSAAAVISSLEVTNENYTIAWSILTDRFQNDKLIVHSHVRALFELSVIQKESPSQLRKLIDEVNKNIRVLESFKQPVKEWSTMLIYLITSKLDNNTRRQWESENISKKALPTIEEFLSFLGQRSRLLETLYANNDKQTHGTNHKNNNQPHNKNKVQSFVNQTNQNFKCLYCKESHSIFYCNKFLQLSVKQRNVEVQKMKLCTNCLRGNHSIEKCVSTRGCKFCTRRHNSLLHYSNSRFQTDQQQSHINMNQESESFGNSMNQHNQVNTVQINLAQPSTSVVLNSSANHQSEVLLATAVIHIFDQSGNTFEARALLDSGSQSNFITADLCKKLKLDKSCINIPVSGINDKITHINHSVTTNIKSRVNAYQIESSFLVIDKITETLPTVNLNRNEFTIPENPGYFKAGGMLQNTQVYGK</sequence>
<evidence type="ECO:0008006" key="4">
    <source>
        <dbReference type="Google" id="ProtNLM"/>
    </source>
</evidence>
<dbReference type="PANTHER" id="PTHR47331">
    <property type="entry name" value="PHD-TYPE DOMAIN-CONTAINING PROTEIN"/>
    <property type="match status" value="1"/>
</dbReference>